<evidence type="ECO:0000313" key="2">
    <source>
        <dbReference type="Proteomes" id="UP000186583"/>
    </source>
</evidence>
<evidence type="ECO:0008006" key="3">
    <source>
        <dbReference type="Google" id="ProtNLM"/>
    </source>
</evidence>
<protein>
    <recommendedName>
        <fullName evidence="3">Knr4/Smi1-like domain-containing protein</fullName>
    </recommendedName>
</protein>
<comment type="caution">
    <text evidence="1">The sequence shown here is derived from an EMBL/GenBank/DDBJ whole genome shotgun (WGS) entry which is preliminary data.</text>
</comment>
<gene>
    <name evidence="1" type="ORF">CCHL11_05874</name>
</gene>
<dbReference type="AlphaFoldDB" id="A0A1Q8RMU6"/>
<accession>A0A1Q8RMU6</accession>
<proteinExistence type="predicted"/>
<name>A0A1Q8RMU6_9PEZI</name>
<organism evidence="1 2">
    <name type="scientific">Colletotrichum chlorophyti</name>
    <dbReference type="NCBI Taxonomy" id="708187"/>
    <lineage>
        <taxon>Eukaryota</taxon>
        <taxon>Fungi</taxon>
        <taxon>Dikarya</taxon>
        <taxon>Ascomycota</taxon>
        <taxon>Pezizomycotina</taxon>
        <taxon>Sordariomycetes</taxon>
        <taxon>Hypocreomycetidae</taxon>
        <taxon>Glomerellales</taxon>
        <taxon>Glomerellaceae</taxon>
        <taxon>Colletotrichum</taxon>
    </lineage>
</organism>
<sequence length="271" mass="30804">MYSTHEEIKAAVDAYRSHIAGHNRRVLEVFVRFISLAELDPEDWGDDVEDLRVDCFSSVLGRDLRTFISTPEDILKHYDELASRYDLDGCGGPLLTSDEDVSRRELYFSHLESALKGKCLEEVRDRITAPPELRVLAEHVSALTGPGLGCGKSRYQATFWTGAGPQADLAIDAMVKAPEELMVNTPWECAAGWESGDGVDSDFYIVFCRRNRPPDQEAEPWAWRYMAMGPDDCEVFDTIPELLKWYSRFRERGVPDIEDLDEQEVLEGQIY</sequence>
<keyword evidence="2" id="KW-1185">Reference proteome</keyword>
<dbReference type="Proteomes" id="UP000186583">
    <property type="component" value="Unassembled WGS sequence"/>
</dbReference>
<dbReference type="OrthoDB" id="5140754at2759"/>
<evidence type="ECO:0000313" key="1">
    <source>
        <dbReference type="EMBL" id="OLN85638.1"/>
    </source>
</evidence>
<reference evidence="1 2" key="1">
    <citation type="submission" date="2016-11" db="EMBL/GenBank/DDBJ databases">
        <title>Draft Genome Assembly of Colletotrichum chlorophyti a pathogen of herbaceous plants.</title>
        <authorList>
            <person name="Gan P."/>
            <person name="Narusaka M."/>
            <person name="Tsushima A."/>
            <person name="Narusaka Y."/>
            <person name="Takano Y."/>
            <person name="Shirasu K."/>
        </authorList>
    </citation>
    <scope>NUCLEOTIDE SEQUENCE [LARGE SCALE GENOMIC DNA]</scope>
    <source>
        <strain evidence="1 2">NTL11</strain>
    </source>
</reference>
<dbReference type="EMBL" id="MPGH01000162">
    <property type="protein sequence ID" value="OLN85638.1"/>
    <property type="molecule type" value="Genomic_DNA"/>
</dbReference>